<proteinExistence type="inferred from homology"/>
<keyword evidence="5 6" id="KW-0472">Membrane</keyword>
<feature type="transmembrane region" description="Helical" evidence="6">
    <location>
        <begin position="207"/>
        <end position="228"/>
    </location>
</feature>
<evidence type="ECO:0000256" key="6">
    <source>
        <dbReference type="SAM" id="Phobius"/>
    </source>
</evidence>
<feature type="transmembrane region" description="Helical" evidence="6">
    <location>
        <begin position="136"/>
        <end position="161"/>
    </location>
</feature>
<feature type="domain" description="Cytochrome C biogenesis protein transmembrane" evidence="7">
    <location>
        <begin position="20"/>
        <end position="193"/>
    </location>
</feature>
<keyword evidence="8" id="KW-0560">Oxidoreductase</keyword>
<evidence type="ECO:0000256" key="4">
    <source>
        <dbReference type="ARBA" id="ARBA00022989"/>
    </source>
</evidence>
<protein>
    <submittedName>
        <fullName evidence="8">Thiol:disulfide interchange protein DsbD</fullName>
        <ecNumber evidence="8">1.8.1.8</ecNumber>
    </submittedName>
</protein>
<gene>
    <name evidence="8" type="primary">dsbD</name>
    <name evidence="8" type="ORF">BLCOC_02090</name>
</gene>
<evidence type="ECO:0000256" key="1">
    <source>
        <dbReference type="ARBA" id="ARBA00004141"/>
    </source>
</evidence>
<keyword evidence="3 6" id="KW-0812">Transmembrane</keyword>
<sequence>MMIDIWLNQIAASIQNNMWIAPFLALLAGILTSFTPCSLSNIPLIIGYVGGAKEKNTKKAFRYSAIFALGTAVTFVSLGLIATSAGKLLGTSSKLWYFVLGVLMVLMALQTWEIFQVIPSMNLLSKSKARGTIGAFVAGILGGVFSSPCSTPVLIALLAIVAGKGNLFWGILLMFLYSIGHSILVVIAGTSVSFVKRISTNEKYNKLGTILKIVMGMAILLIGFYMFWLAF</sequence>
<dbReference type="PANTHER" id="PTHR31272:SF6">
    <property type="entry name" value="CYTOCHROME C-TYPE BIOGENESIS CCDA-LIKE CHLOROPLASTIC PROTEIN"/>
    <property type="match status" value="1"/>
</dbReference>
<feature type="transmembrane region" description="Helical" evidence="6">
    <location>
        <begin position="95"/>
        <end position="115"/>
    </location>
</feature>
<comment type="subcellular location">
    <subcellularLocation>
        <location evidence="1">Membrane</location>
        <topology evidence="1">Multi-pass membrane protein</topology>
    </subcellularLocation>
</comment>
<dbReference type="InterPro" id="IPR051790">
    <property type="entry name" value="Cytochrome_c-biogenesis_DsbD"/>
</dbReference>
<dbReference type="Proteomes" id="UP001325248">
    <property type="component" value="Chromosome"/>
</dbReference>
<dbReference type="EC" id="1.8.1.8" evidence="8"/>
<accession>A0ABZ0U4H1</accession>
<dbReference type="EMBL" id="CP136422">
    <property type="protein sequence ID" value="WPX71885.1"/>
    <property type="molecule type" value="Genomic_DNA"/>
</dbReference>
<evidence type="ECO:0000313" key="9">
    <source>
        <dbReference type="Proteomes" id="UP001325248"/>
    </source>
</evidence>
<feature type="transmembrane region" description="Helical" evidence="6">
    <location>
        <begin position="167"/>
        <end position="195"/>
    </location>
</feature>
<evidence type="ECO:0000313" key="8">
    <source>
        <dbReference type="EMBL" id="WPX71885.1"/>
    </source>
</evidence>
<name>A0ABZ0U4H1_9FIRM</name>
<dbReference type="PANTHER" id="PTHR31272">
    <property type="entry name" value="CYTOCHROME C-TYPE BIOGENESIS PROTEIN HI_1454-RELATED"/>
    <property type="match status" value="1"/>
</dbReference>
<feature type="transmembrane region" description="Helical" evidence="6">
    <location>
        <begin position="61"/>
        <end position="83"/>
    </location>
</feature>
<evidence type="ECO:0000259" key="7">
    <source>
        <dbReference type="Pfam" id="PF02683"/>
    </source>
</evidence>
<reference evidence="8" key="1">
    <citation type="submission" date="2023-10" db="EMBL/GenBank/DDBJ databases">
        <title>Genome sequence of Blautia coccoides DSM 935.</title>
        <authorList>
            <person name="Boeer T."/>
            <person name="Bengelsdorf F.R."/>
            <person name="Daniel R."/>
            <person name="Poehlein A."/>
        </authorList>
    </citation>
    <scope>NUCLEOTIDE SEQUENCE [LARGE SCALE GENOMIC DNA]</scope>
    <source>
        <strain evidence="8">DSM 935</strain>
    </source>
</reference>
<keyword evidence="4 6" id="KW-1133">Transmembrane helix</keyword>
<dbReference type="InterPro" id="IPR003834">
    <property type="entry name" value="Cyt_c_assmbl_TM_dom"/>
</dbReference>
<evidence type="ECO:0000256" key="3">
    <source>
        <dbReference type="ARBA" id="ARBA00022692"/>
    </source>
</evidence>
<evidence type="ECO:0000256" key="2">
    <source>
        <dbReference type="ARBA" id="ARBA00006143"/>
    </source>
</evidence>
<comment type="similarity">
    <text evidence="2">Belongs to the DsbD family.</text>
</comment>
<organism evidence="8 9">
    <name type="scientific">Blautia producta</name>
    <dbReference type="NCBI Taxonomy" id="33035"/>
    <lineage>
        <taxon>Bacteria</taxon>
        <taxon>Bacillati</taxon>
        <taxon>Bacillota</taxon>
        <taxon>Clostridia</taxon>
        <taxon>Lachnospirales</taxon>
        <taxon>Lachnospiraceae</taxon>
        <taxon>Blautia</taxon>
    </lineage>
</organism>
<keyword evidence="9" id="KW-1185">Reference proteome</keyword>
<feature type="transmembrane region" description="Helical" evidence="6">
    <location>
        <begin position="20"/>
        <end position="49"/>
    </location>
</feature>
<dbReference type="GO" id="GO:0047134">
    <property type="term" value="F:protein-disulfide reductase [NAD(P)H] activity"/>
    <property type="evidence" value="ECO:0007669"/>
    <property type="project" value="UniProtKB-EC"/>
</dbReference>
<evidence type="ECO:0000256" key="5">
    <source>
        <dbReference type="ARBA" id="ARBA00023136"/>
    </source>
</evidence>
<dbReference type="Pfam" id="PF02683">
    <property type="entry name" value="DsbD_TM"/>
    <property type="match status" value="1"/>
</dbReference>